<dbReference type="RefSeq" id="WP_021824764.1">
    <property type="nucleotide sequence ID" value="NZ_AWGW01000006.1"/>
</dbReference>
<proteinExistence type="predicted"/>
<dbReference type="PATRIC" id="fig|1395125.3.peg.502"/>
<dbReference type="GeneID" id="78497187"/>
<protein>
    <submittedName>
        <fullName evidence="1">Uncharacterized protein</fullName>
    </submittedName>
</protein>
<evidence type="ECO:0000313" key="1">
    <source>
        <dbReference type="EMBL" id="ERK02493.1"/>
    </source>
</evidence>
<dbReference type="Proteomes" id="UP000017023">
    <property type="component" value="Unassembled WGS sequence"/>
</dbReference>
<dbReference type="EMBL" id="AWGW01000006">
    <property type="protein sequence ID" value="ERK02493.1"/>
    <property type="molecule type" value="Genomic_DNA"/>
</dbReference>
<organism evidence="1 2">
    <name type="scientific">Segatella salivae F0493</name>
    <dbReference type="NCBI Taxonomy" id="1395125"/>
    <lineage>
        <taxon>Bacteria</taxon>
        <taxon>Pseudomonadati</taxon>
        <taxon>Bacteroidota</taxon>
        <taxon>Bacteroidia</taxon>
        <taxon>Bacteroidales</taxon>
        <taxon>Prevotellaceae</taxon>
        <taxon>Segatella</taxon>
    </lineage>
</organism>
<name>U2LDC2_9BACT</name>
<gene>
    <name evidence="1" type="ORF">HMPREF9145_0710</name>
</gene>
<dbReference type="AlphaFoldDB" id="U2LDC2"/>
<reference evidence="1 2" key="1">
    <citation type="submission" date="2013-08" db="EMBL/GenBank/DDBJ databases">
        <authorList>
            <person name="Durkin A.S."/>
            <person name="Haft D.R."/>
            <person name="McCorrison J."/>
            <person name="Torralba M."/>
            <person name="Gillis M."/>
            <person name="Haft D.H."/>
            <person name="Methe B."/>
            <person name="Sutton G."/>
            <person name="Nelson K.E."/>
        </authorList>
    </citation>
    <scope>NUCLEOTIDE SEQUENCE [LARGE SCALE GENOMIC DNA]</scope>
    <source>
        <strain evidence="1 2">F0493</strain>
    </source>
</reference>
<accession>U2LDC2</accession>
<sequence length="62" mass="6759">MAEKSGFIVSVDRFGEGKNFAFAYEVGHIGQRIAANDGTFSVISDCCLRHIVLRNVADGVIR</sequence>
<evidence type="ECO:0000313" key="2">
    <source>
        <dbReference type="Proteomes" id="UP000017023"/>
    </source>
</evidence>
<comment type="caution">
    <text evidence="1">The sequence shown here is derived from an EMBL/GenBank/DDBJ whole genome shotgun (WGS) entry which is preliminary data.</text>
</comment>